<proteinExistence type="inferred from homology"/>
<keyword evidence="2" id="KW-0378">Hydrolase</keyword>
<evidence type="ECO:0000313" key="8">
    <source>
        <dbReference type="Proteomes" id="UP001159405"/>
    </source>
</evidence>
<dbReference type="PANTHER" id="PTHR11567">
    <property type="entry name" value="ACID PHOSPHATASE-RELATED"/>
    <property type="match status" value="1"/>
</dbReference>
<feature type="transmembrane region" description="Helical" evidence="6">
    <location>
        <begin position="21"/>
        <end position="44"/>
    </location>
</feature>
<evidence type="ECO:0000256" key="5">
    <source>
        <dbReference type="ARBA" id="ARBA00041499"/>
    </source>
</evidence>
<protein>
    <recommendedName>
        <fullName evidence="4">2-phosphoxylose phosphatase 1</fullName>
    </recommendedName>
    <alternativeName>
        <fullName evidence="5">Acid phosphatase-like protein 2</fullName>
    </alternativeName>
</protein>
<dbReference type="InterPro" id="IPR029033">
    <property type="entry name" value="His_PPase_superfam"/>
</dbReference>
<dbReference type="Pfam" id="PF00328">
    <property type="entry name" value="His_Phos_2"/>
    <property type="match status" value="2"/>
</dbReference>
<dbReference type="PROSITE" id="PS00616">
    <property type="entry name" value="HIS_ACID_PHOSPHAT_1"/>
    <property type="match status" value="1"/>
</dbReference>
<dbReference type="Gene3D" id="3.40.50.1240">
    <property type="entry name" value="Phosphoglycerate mutase-like"/>
    <property type="match status" value="1"/>
</dbReference>
<keyword evidence="6" id="KW-1133">Transmembrane helix</keyword>
<comment type="caution">
    <text evidence="7">The sequence shown here is derived from an EMBL/GenBank/DDBJ whole genome shotgun (WGS) entry which is preliminary data.</text>
</comment>
<dbReference type="InterPro" id="IPR033379">
    <property type="entry name" value="Acid_Pase_AS"/>
</dbReference>
<dbReference type="SUPFAM" id="SSF53254">
    <property type="entry name" value="Phosphoglycerate mutase-like"/>
    <property type="match status" value="1"/>
</dbReference>
<evidence type="ECO:0000256" key="6">
    <source>
        <dbReference type="SAM" id="Phobius"/>
    </source>
</evidence>
<evidence type="ECO:0000256" key="1">
    <source>
        <dbReference type="ARBA" id="ARBA00005375"/>
    </source>
</evidence>
<sequence>MIPLTLINLRRRMLYMKHKFYRLDNVWRIIIIALLLMFLWIWVWNSSRMERRAPYVIPKSIQQHLTHYCNFPVRTSGAEGSLSLEDLEHSKRFRLEMVHVLIRHGDRSPAKDIANMDHKNYDYDCTFKTADRDHKQMFEEFKQTSMYFKLREFVKGVRTSQSLVPSGKKCEIGQLTQRGFLQHFEIGKHMREVYHDFLGDDITGGNLLLRSTERTRCIQSAAAFLFGLLTKDTIMREGIAINLTSDIWLREDDHGVPYKCPSFYQRWAEYKQRQEYITGAAEMEPFMQKYSQILGTSRSSITTVIFLTDAILTRYCYKHPLPCGPGGCVTQEMAADGINFGSWAFAENFTAIADVATHPMLIQMAKRMIDKSRDKTKLKFILYSAHDSTVTPLLLNLGVHDRNKWTPYATRVVIELWRDTTSSASSEDSIESLYFRVLVNGKAVTSKMKFCGEALFKGELCPVRELITWLSAGKGVKGMDENYQSLCNT</sequence>
<comment type="similarity">
    <text evidence="1">Belongs to the histidine acid phosphatase family.</text>
</comment>
<dbReference type="PANTHER" id="PTHR11567:SF110">
    <property type="entry name" value="2-PHOSPHOXYLOSE PHOSPHATASE 1"/>
    <property type="match status" value="1"/>
</dbReference>
<keyword evidence="6" id="KW-0472">Membrane</keyword>
<reference evidence="7 8" key="1">
    <citation type="submission" date="2022-05" db="EMBL/GenBank/DDBJ databases">
        <authorList>
            <consortium name="Genoscope - CEA"/>
            <person name="William W."/>
        </authorList>
    </citation>
    <scope>NUCLEOTIDE SEQUENCE [LARGE SCALE GENOMIC DNA]</scope>
</reference>
<accession>A0ABN8MYA8</accession>
<evidence type="ECO:0000313" key="7">
    <source>
        <dbReference type="EMBL" id="CAH3038768.1"/>
    </source>
</evidence>
<dbReference type="InterPro" id="IPR000560">
    <property type="entry name" value="His_Pase_clade-2"/>
</dbReference>
<gene>
    <name evidence="7" type="ORF">PLOB_00039432</name>
</gene>
<dbReference type="CDD" id="cd07061">
    <property type="entry name" value="HP_HAP_like"/>
    <property type="match status" value="1"/>
</dbReference>
<evidence type="ECO:0000256" key="4">
    <source>
        <dbReference type="ARBA" id="ARBA00040357"/>
    </source>
</evidence>
<evidence type="ECO:0000256" key="2">
    <source>
        <dbReference type="ARBA" id="ARBA00022801"/>
    </source>
</evidence>
<dbReference type="EMBL" id="CALNXK010000006">
    <property type="protein sequence ID" value="CAH3038768.1"/>
    <property type="molecule type" value="Genomic_DNA"/>
</dbReference>
<name>A0ABN8MYA8_9CNID</name>
<keyword evidence="8" id="KW-1185">Reference proteome</keyword>
<evidence type="ECO:0000256" key="3">
    <source>
        <dbReference type="ARBA" id="ARBA00036311"/>
    </source>
</evidence>
<dbReference type="InterPro" id="IPR050645">
    <property type="entry name" value="Histidine_acid_phosphatase"/>
</dbReference>
<organism evidence="7 8">
    <name type="scientific">Porites lobata</name>
    <dbReference type="NCBI Taxonomy" id="104759"/>
    <lineage>
        <taxon>Eukaryota</taxon>
        <taxon>Metazoa</taxon>
        <taxon>Cnidaria</taxon>
        <taxon>Anthozoa</taxon>
        <taxon>Hexacorallia</taxon>
        <taxon>Scleractinia</taxon>
        <taxon>Fungiina</taxon>
        <taxon>Poritidae</taxon>
        <taxon>Porites</taxon>
    </lineage>
</organism>
<comment type="catalytic activity">
    <reaction evidence="3">
        <text>3-O-[beta-D-GlcA-(1-&gt;3)-beta-D-Gal-(1-&gt;3)-beta-D-Gal-(1-&gt;4)-beta-D-2-O-P-Xyl]-L-seryl-[protein] + H2O = 3-O-(beta-D-GlcA-(1-&gt;3)-beta-D-Gal-(1-&gt;3)-beta-D-Gal-(1-&gt;4)-beta-D-Xyl)-L-seryl-[protein] + phosphate</text>
        <dbReference type="Rhea" id="RHEA:56512"/>
        <dbReference type="Rhea" id="RHEA-COMP:12573"/>
        <dbReference type="Rhea" id="RHEA-COMP:14559"/>
        <dbReference type="ChEBI" id="CHEBI:15377"/>
        <dbReference type="ChEBI" id="CHEBI:43474"/>
        <dbReference type="ChEBI" id="CHEBI:132093"/>
        <dbReference type="ChEBI" id="CHEBI:140495"/>
    </reaction>
</comment>
<dbReference type="Proteomes" id="UP001159405">
    <property type="component" value="Unassembled WGS sequence"/>
</dbReference>
<keyword evidence="6" id="KW-0812">Transmembrane</keyword>